<evidence type="ECO:0000313" key="1">
    <source>
        <dbReference type="EMBL" id="EDV20877.1"/>
    </source>
</evidence>
<dbReference type="CTD" id="6757734"/>
<sequence length="182" mass="20205">MAVAFGHQSTDISLGSETVENVTTIRGDKAITESTIERIIQILEEVPGIAGKLDFLKAPYDALTCAAAYQLFCELPFVIKVPNVLNREPEGLTLIVWKRWIDVTDKTTTGFLSDAQLAAIRAERVTRIPIATVSANAWEAMERHIKSLIGSTDRSISWRNQRDLPQPKYSNNDSCCCFCTIS</sequence>
<protein>
    <submittedName>
        <fullName evidence="1">Expressed protein</fullName>
    </submittedName>
</protein>
<evidence type="ECO:0000313" key="2">
    <source>
        <dbReference type="Proteomes" id="UP000009022"/>
    </source>
</evidence>
<name>B3S8F5_TRIAD</name>
<proteinExistence type="predicted"/>
<dbReference type="KEGG" id="tad:TRIADDRAFT_64285"/>
<dbReference type="GeneID" id="6757734"/>
<reference evidence="1 2" key="1">
    <citation type="journal article" date="2008" name="Nature">
        <title>The Trichoplax genome and the nature of placozoans.</title>
        <authorList>
            <person name="Srivastava M."/>
            <person name="Begovic E."/>
            <person name="Chapman J."/>
            <person name="Putnam N.H."/>
            <person name="Hellsten U."/>
            <person name="Kawashima T."/>
            <person name="Kuo A."/>
            <person name="Mitros T."/>
            <person name="Salamov A."/>
            <person name="Carpenter M.L."/>
            <person name="Signorovitch A.Y."/>
            <person name="Moreno M.A."/>
            <person name="Kamm K."/>
            <person name="Grimwood J."/>
            <person name="Schmutz J."/>
            <person name="Shapiro H."/>
            <person name="Grigoriev I.V."/>
            <person name="Buss L.W."/>
            <person name="Schierwater B."/>
            <person name="Dellaporta S.L."/>
            <person name="Rokhsar D.S."/>
        </authorList>
    </citation>
    <scope>NUCLEOTIDE SEQUENCE [LARGE SCALE GENOMIC DNA]</scope>
    <source>
        <strain evidence="1 2">Grell-BS-1999</strain>
    </source>
</reference>
<dbReference type="HOGENOM" id="CLU_1498196_0_0_1"/>
<dbReference type="AlphaFoldDB" id="B3S8F5"/>
<dbReference type="InParanoid" id="B3S8F5"/>
<accession>B3S8F5</accession>
<dbReference type="EMBL" id="DS985256">
    <property type="protein sequence ID" value="EDV20877.1"/>
    <property type="molecule type" value="Genomic_DNA"/>
</dbReference>
<keyword evidence="2" id="KW-1185">Reference proteome</keyword>
<dbReference type="RefSeq" id="XP_002116521.1">
    <property type="nucleotide sequence ID" value="XM_002116485.1"/>
</dbReference>
<organism evidence="1 2">
    <name type="scientific">Trichoplax adhaerens</name>
    <name type="common">Trichoplax reptans</name>
    <dbReference type="NCBI Taxonomy" id="10228"/>
    <lineage>
        <taxon>Eukaryota</taxon>
        <taxon>Metazoa</taxon>
        <taxon>Placozoa</taxon>
        <taxon>Uniplacotomia</taxon>
        <taxon>Trichoplacea</taxon>
        <taxon>Trichoplacidae</taxon>
        <taxon>Trichoplax</taxon>
    </lineage>
</organism>
<dbReference type="Proteomes" id="UP000009022">
    <property type="component" value="Unassembled WGS sequence"/>
</dbReference>
<gene>
    <name evidence="1" type="ORF">TRIADDRAFT_64285</name>
</gene>